<reference evidence="2" key="1">
    <citation type="submission" date="2022-11" db="UniProtKB">
        <authorList>
            <consortium name="WormBaseParasite"/>
        </authorList>
    </citation>
    <scope>IDENTIFICATION</scope>
</reference>
<dbReference type="Proteomes" id="UP000887577">
    <property type="component" value="Unplaced"/>
</dbReference>
<organism evidence="1 2">
    <name type="scientific">Panagrolaimus superbus</name>
    <dbReference type="NCBI Taxonomy" id="310955"/>
    <lineage>
        <taxon>Eukaryota</taxon>
        <taxon>Metazoa</taxon>
        <taxon>Ecdysozoa</taxon>
        <taxon>Nematoda</taxon>
        <taxon>Chromadorea</taxon>
        <taxon>Rhabditida</taxon>
        <taxon>Tylenchina</taxon>
        <taxon>Panagrolaimomorpha</taxon>
        <taxon>Panagrolaimoidea</taxon>
        <taxon>Panagrolaimidae</taxon>
        <taxon>Panagrolaimus</taxon>
    </lineage>
</organism>
<dbReference type="WBParaSite" id="PSU_v2.g10109.t1">
    <property type="protein sequence ID" value="PSU_v2.g10109.t1"/>
    <property type="gene ID" value="PSU_v2.g10109"/>
</dbReference>
<sequence length="89" mass="10298">MELLKFFDKYDFQSLKNDLEAELISEIDESNVCLLTNCSLSSNASKLEQECEEFLHHCLKTSNPVADFDLLDKNFAMILLKNSFYHVSK</sequence>
<proteinExistence type="predicted"/>
<evidence type="ECO:0000313" key="1">
    <source>
        <dbReference type="Proteomes" id="UP000887577"/>
    </source>
</evidence>
<keyword evidence="1" id="KW-1185">Reference proteome</keyword>
<protein>
    <submittedName>
        <fullName evidence="2">Uncharacterized protein</fullName>
    </submittedName>
</protein>
<accession>A0A914XQ14</accession>
<dbReference type="AlphaFoldDB" id="A0A914XQ14"/>
<dbReference type="InterPro" id="IPR011333">
    <property type="entry name" value="SKP1/BTB/POZ_sf"/>
</dbReference>
<name>A0A914XQ14_9BILA</name>
<dbReference type="Gene3D" id="3.30.710.10">
    <property type="entry name" value="Potassium Channel Kv1.1, Chain A"/>
    <property type="match status" value="1"/>
</dbReference>
<evidence type="ECO:0000313" key="2">
    <source>
        <dbReference type="WBParaSite" id="PSU_v2.g10109.t1"/>
    </source>
</evidence>